<dbReference type="InterPro" id="IPR006869">
    <property type="entry name" value="DUF547"/>
</dbReference>
<dbReference type="RefSeq" id="WP_305005065.1">
    <property type="nucleotide sequence ID" value="NZ_JAUQSY010000002.1"/>
</dbReference>
<organism evidence="2 3">
    <name type="scientific">Hymenobacter aranciens</name>
    <dbReference type="NCBI Taxonomy" id="3063996"/>
    <lineage>
        <taxon>Bacteria</taxon>
        <taxon>Pseudomonadati</taxon>
        <taxon>Bacteroidota</taxon>
        <taxon>Cytophagia</taxon>
        <taxon>Cytophagales</taxon>
        <taxon>Hymenobacteraceae</taxon>
        <taxon>Hymenobacter</taxon>
    </lineage>
</organism>
<gene>
    <name evidence="2" type="ORF">Q5H93_03325</name>
</gene>
<evidence type="ECO:0000313" key="2">
    <source>
        <dbReference type="EMBL" id="MDO7873749.1"/>
    </source>
</evidence>
<sequence length="231" mass="26382">MSASAAPVNHAPWDALLKKYVDSAGMVDYRGFQQDSVALNDYLQQLAAHLPSPAWSEPERLAYWLNAYNAFTIQRVLRDYPIRSIRELGGEMTLLNTVWDQPFIVLGTEHYSLNDLEHRLIRRQFADNRIHFALVCAARSCPRLRNEAYTAAQLHEQLEAQTREFINNSSKNNLTEPEAPAVSAIFDFYPEDFAKNGSTSVPELINRYAERPIDAAAPLSYLTYDWTLNEQ</sequence>
<protein>
    <submittedName>
        <fullName evidence="2">DUF547 domain-containing protein</fullName>
    </submittedName>
</protein>
<name>A0ABT9B650_9BACT</name>
<accession>A0ABT9B650</accession>
<keyword evidence="3" id="KW-1185">Reference proteome</keyword>
<reference evidence="2" key="1">
    <citation type="submission" date="2023-07" db="EMBL/GenBank/DDBJ databases">
        <authorList>
            <person name="Kim M.K."/>
        </authorList>
    </citation>
    <scope>NUCLEOTIDE SEQUENCE</scope>
    <source>
        <strain evidence="2">ASUV-10-1</strain>
    </source>
</reference>
<dbReference type="PANTHER" id="PTHR46361">
    <property type="entry name" value="ELECTRON CARRIER/ PROTEIN DISULFIDE OXIDOREDUCTASE"/>
    <property type="match status" value="1"/>
</dbReference>
<feature type="domain" description="DUF547" evidence="1">
    <location>
        <begin position="55"/>
        <end position="166"/>
    </location>
</feature>
<comment type="caution">
    <text evidence="2">The sequence shown here is derived from an EMBL/GenBank/DDBJ whole genome shotgun (WGS) entry which is preliminary data.</text>
</comment>
<evidence type="ECO:0000259" key="1">
    <source>
        <dbReference type="Pfam" id="PF04784"/>
    </source>
</evidence>
<evidence type="ECO:0000313" key="3">
    <source>
        <dbReference type="Proteomes" id="UP001176429"/>
    </source>
</evidence>
<dbReference type="EMBL" id="JAUQSY010000002">
    <property type="protein sequence ID" value="MDO7873749.1"/>
    <property type="molecule type" value="Genomic_DNA"/>
</dbReference>
<dbReference type="Pfam" id="PF04784">
    <property type="entry name" value="DUF547"/>
    <property type="match status" value="1"/>
</dbReference>
<dbReference type="Proteomes" id="UP001176429">
    <property type="component" value="Unassembled WGS sequence"/>
</dbReference>
<proteinExistence type="predicted"/>
<dbReference type="PANTHER" id="PTHR46361:SF3">
    <property type="entry name" value="ELECTRON CARRIER_ PROTEIN DISULFIDE OXIDOREDUCTASE"/>
    <property type="match status" value="1"/>
</dbReference>